<dbReference type="InterPro" id="IPR040442">
    <property type="entry name" value="Pyrv_kinase-like_dom_sf"/>
</dbReference>
<evidence type="ECO:0000256" key="1">
    <source>
        <dbReference type="ARBA" id="ARBA00001958"/>
    </source>
</evidence>
<dbReference type="InterPro" id="IPR015806">
    <property type="entry name" value="Pyrv_Knase_insert_dom_sf"/>
</dbReference>
<dbReference type="PROSITE" id="PS00110">
    <property type="entry name" value="PYRUVATE_KINASE"/>
    <property type="match status" value="1"/>
</dbReference>
<dbReference type="SUPFAM" id="SSF50800">
    <property type="entry name" value="PK beta-barrel domain-like"/>
    <property type="match status" value="1"/>
</dbReference>
<name>A0A8X6PQJ4_NEPPI</name>
<comment type="catalytic activity">
    <reaction evidence="13">
        <text>pyruvate + ATP = phosphoenolpyruvate + ADP + H(+)</text>
        <dbReference type="Rhea" id="RHEA:18157"/>
        <dbReference type="ChEBI" id="CHEBI:15361"/>
        <dbReference type="ChEBI" id="CHEBI:15378"/>
        <dbReference type="ChEBI" id="CHEBI:30616"/>
        <dbReference type="ChEBI" id="CHEBI:58702"/>
        <dbReference type="ChEBI" id="CHEBI:456216"/>
        <dbReference type="EC" id="2.7.1.40"/>
    </reaction>
</comment>
<comment type="pathway">
    <text evidence="2 13">Carbohydrate degradation; glycolysis; pyruvate from D-glyceraldehyde 3-phosphate: step 5/5.</text>
</comment>
<dbReference type="GO" id="GO:0005524">
    <property type="term" value="F:ATP binding"/>
    <property type="evidence" value="ECO:0007669"/>
    <property type="project" value="UniProtKB-KW"/>
</dbReference>
<dbReference type="Gene3D" id="2.40.33.10">
    <property type="entry name" value="PK beta-barrel domain-like"/>
    <property type="match status" value="1"/>
</dbReference>
<comment type="cofactor">
    <cofactor evidence="1">
        <name>K(+)</name>
        <dbReference type="ChEBI" id="CHEBI:29103"/>
    </cofactor>
</comment>
<dbReference type="InterPro" id="IPR001697">
    <property type="entry name" value="Pyr_Knase"/>
</dbReference>
<dbReference type="FunFam" id="2.40.33.10:FF:000023">
    <property type="entry name" value="Pyruvate kinase PKM"/>
    <property type="match status" value="1"/>
</dbReference>
<dbReference type="GO" id="GO:0000287">
    <property type="term" value="F:magnesium ion binding"/>
    <property type="evidence" value="ECO:0007669"/>
    <property type="project" value="InterPro"/>
</dbReference>
<keyword evidence="12 15" id="KW-0670">Pyruvate</keyword>
<dbReference type="InterPro" id="IPR011037">
    <property type="entry name" value="Pyrv_Knase-like_insert_dom_sf"/>
</dbReference>
<comment type="caution">
    <text evidence="15">The sequence shown here is derived from an EMBL/GenBank/DDBJ whole genome shotgun (WGS) entry which is preliminary data.</text>
</comment>
<evidence type="ECO:0000256" key="6">
    <source>
        <dbReference type="ARBA" id="ARBA00022723"/>
    </source>
</evidence>
<keyword evidence="5 13" id="KW-0808">Transferase</keyword>
<dbReference type="Proteomes" id="UP000887013">
    <property type="component" value="Unassembled WGS sequence"/>
</dbReference>
<evidence type="ECO:0000256" key="4">
    <source>
        <dbReference type="ARBA" id="ARBA00012142"/>
    </source>
</evidence>
<accession>A0A8X6PQJ4</accession>
<evidence type="ECO:0000256" key="13">
    <source>
        <dbReference type="RuleBase" id="RU000504"/>
    </source>
</evidence>
<keyword evidence="11 13" id="KW-0324">Glycolysis</keyword>
<evidence type="ECO:0000256" key="8">
    <source>
        <dbReference type="ARBA" id="ARBA00022777"/>
    </source>
</evidence>
<evidence type="ECO:0000256" key="12">
    <source>
        <dbReference type="ARBA" id="ARBA00023317"/>
    </source>
</evidence>
<dbReference type="PANTHER" id="PTHR11817">
    <property type="entry name" value="PYRUVATE KINASE"/>
    <property type="match status" value="1"/>
</dbReference>
<dbReference type="InterPro" id="IPR015793">
    <property type="entry name" value="Pyrv_Knase_brl"/>
</dbReference>
<keyword evidence="16" id="KW-1185">Reference proteome</keyword>
<dbReference type="InterPro" id="IPR015813">
    <property type="entry name" value="Pyrv/PenolPyrv_kinase-like_dom"/>
</dbReference>
<dbReference type="GO" id="GO:0004743">
    <property type="term" value="F:pyruvate kinase activity"/>
    <property type="evidence" value="ECO:0007669"/>
    <property type="project" value="UniProtKB-EC"/>
</dbReference>
<gene>
    <name evidence="15" type="primary">pkm</name>
    <name evidence="15" type="ORF">NPIL_207341</name>
</gene>
<organism evidence="15 16">
    <name type="scientific">Nephila pilipes</name>
    <name type="common">Giant wood spider</name>
    <name type="synonym">Nephila maculata</name>
    <dbReference type="NCBI Taxonomy" id="299642"/>
    <lineage>
        <taxon>Eukaryota</taxon>
        <taxon>Metazoa</taxon>
        <taxon>Ecdysozoa</taxon>
        <taxon>Arthropoda</taxon>
        <taxon>Chelicerata</taxon>
        <taxon>Arachnida</taxon>
        <taxon>Araneae</taxon>
        <taxon>Araneomorphae</taxon>
        <taxon>Entelegynae</taxon>
        <taxon>Araneoidea</taxon>
        <taxon>Nephilidae</taxon>
        <taxon>Nephila</taxon>
    </lineage>
</organism>
<dbReference type="GO" id="GO:0016301">
    <property type="term" value="F:kinase activity"/>
    <property type="evidence" value="ECO:0007669"/>
    <property type="project" value="UniProtKB-KW"/>
</dbReference>
<evidence type="ECO:0000256" key="10">
    <source>
        <dbReference type="ARBA" id="ARBA00022842"/>
    </source>
</evidence>
<dbReference type="GO" id="GO:0030955">
    <property type="term" value="F:potassium ion binding"/>
    <property type="evidence" value="ECO:0007669"/>
    <property type="project" value="InterPro"/>
</dbReference>
<evidence type="ECO:0000313" key="15">
    <source>
        <dbReference type="EMBL" id="GFT83769.1"/>
    </source>
</evidence>
<evidence type="ECO:0000256" key="3">
    <source>
        <dbReference type="ARBA" id="ARBA00008663"/>
    </source>
</evidence>
<evidence type="ECO:0000259" key="14">
    <source>
        <dbReference type="Pfam" id="PF00224"/>
    </source>
</evidence>
<keyword evidence="7" id="KW-0547">Nucleotide-binding</keyword>
<keyword evidence="6" id="KW-0479">Metal-binding</keyword>
<keyword evidence="10 13" id="KW-0460">Magnesium</keyword>
<dbReference type="Pfam" id="PF00224">
    <property type="entry name" value="PK"/>
    <property type="match status" value="1"/>
</dbReference>
<evidence type="ECO:0000256" key="9">
    <source>
        <dbReference type="ARBA" id="ARBA00022840"/>
    </source>
</evidence>
<evidence type="ECO:0000313" key="16">
    <source>
        <dbReference type="Proteomes" id="UP000887013"/>
    </source>
</evidence>
<evidence type="ECO:0000256" key="7">
    <source>
        <dbReference type="ARBA" id="ARBA00022741"/>
    </source>
</evidence>
<comment type="similarity">
    <text evidence="3 13">Belongs to the pyruvate kinase family.</text>
</comment>
<dbReference type="EC" id="2.7.1.40" evidence="4 13"/>
<evidence type="ECO:0000256" key="2">
    <source>
        <dbReference type="ARBA" id="ARBA00004997"/>
    </source>
</evidence>
<keyword evidence="8 13" id="KW-0418">Kinase</keyword>
<reference evidence="15" key="1">
    <citation type="submission" date="2020-08" db="EMBL/GenBank/DDBJ databases">
        <title>Multicomponent nature underlies the extraordinary mechanical properties of spider dragline silk.</title>
        <authorList>
            <person name="Kono N."/>
            <person name="Nakamura H."/>
            <person name="Mori M."/>
            <person name="Yoshida Y."/>
            <person name="Ohtoshi R."/>
            <person name="Malay A.D."/>
            <person name="Moran D.A.P."/>
            <person name="Tomita M."/>
            <person name="Numata K."/>
            <person name="Arakawa K."/>
        </authorList>
    </citation>
    <scope>NUCLEOTIDE SEQUENCE</scope>
</reference>
<proteinExistence type="inferred from homology"/>
<dbReference type="EMBL" id="BMAW01072601">
    <property type="protein sequence ID" value="GFT83769.1"/>
    <property type="molecule type" value="Genomic_DNA"/>
</dbReference>
<evidence type="ECO:0000256" key="11">
    <source>
        <dbReference type="ARBA" id="ARBA00023152"/>
    </source>
</evidence>
<protein>
    <recommendedName>
        <fullName evidence="4 13">Pyruvate kinase</fullName>
        <ecNumber evidence="4 13">2.7.1.40</ecNumber>
    </recommendedName>
</protein>
<keyword evidence="9" id="KW-0067">ATP-binding</keyword>
<feature type="domain" description="Pyruvate kinase barrel" evidence="14">
    <location>
        <begin position="29"/>
        <end position="265"/>
    </location>
</feature>
<dbReference type="SUPFAM" id="SSF51621">
    <property type="entry name" value="Phosphoenolpyruvate/pyruvate domain"/>
    <property type="match status" value="1"/>
</dbReference>
<sequence length="266" mass="28974">MVKLSREQDYTLLDHLSVLDIDAPPSNCRLTGIICTIGPSSRNVDMLVDMINAGMNIARMNFSHGTHDYHAGTIKNVREAVKIVSEQLGIPSYPVAIALDTKGPEIRTGLLCGGPSAEVEIKKDNDVKIVTLDEYKEKCDADVIYVDYKNITKVLVPGNKIYIDDGLISLVVEKVDSNSVLCKVENGGMLGSKKGVNLPGVIVDLPAVSEKDKEDLKFGVEQKVDVIFASFIRNAAGVKEIREILGDAGKDIKIISKIENHEGVKK</sequence>
<dbReference type="AlphaFoldDB" id="A0A8X6PQJ4"/>
<dbReference type="OrthoDB" id="6428085at2759"/>
<dbReference type="PRINTS" id="PR01050">
    <property type="entry name" value="PYRUVTKNASE"/>
</dbReference>
<evidence type="ECO:0000256" key="5">
    <source>
        <dbReference type="ARBA" id="ARBA00022679"/>
    </source>
</evidence>
<dbReference type="InterPro" id="IPR018209">
    <property type="entry name" value="Pyrv_Knase_AS"/>
</dbReference>
<dbReference type="Gene3D" id="3.20.20.60">
    <property type="entry name" value="Phosphoenolpyruvate-binding domains"/>
    <property type="match status" value="1"/>
</dbReference>